<evidence type="ECO:0000259" key="2">
    <source>
        <dbReference type="Pfam" id="PF26578"/>
    </source>
</evidence>
<evidence type="ECO:0000256" key="1">
    <source>
        <dbReference type="SAM" id="Phobius"/>
    </source>
</evidence>
<evidence type="ECO:0000313" key="4">
    <source>
        <dbReference type="Proteomes" id="UP000026962"/>
    </source>
</evidence>
<proteinExistence type="predicted"/>
<organism evidence="3">
    <name type="scientific">Oryza punctata</name>
    <name type="common">Red rice</name>
    <dbReference type="NCBI Taxonomy" id="4537"/>
    <lineage>
        <taxon>Eukaryota</taxon>
        <taxon>Viridiplantae</taxon>
        <taxon>Streptophyta</taxon>
        <taxon>Embryophyta</taxon>
        <taxon>Tracheophyta</taxon>
        <taxon>Spermatophyta</taxon>
        <taxon>Magnoliopsida</taxon>
        <taxon>Liliopsida</taxon>
        <taxon>Poales</taxon>
        <taxon>Poaceae</taxon>
        <taxon>BOP clade</taxon>
        <taxon>Oryzoideae</taxon>
        <taxon>Oryzeae</taxon>
        <taxon>Oryzinae</taxon>
        <taxon>Oryza</taxon>
    </lineage>
</organism>
<dbReference type="OMA" id="YLNAHGN"/>
<keyword evidence="1" id="KW-0812">Transmembrane</keyword>
<dbReference type="Pfam" id="PF26578">
    <property type="entry name" value="LLG1"/>
    <property type="match status" value="1"/>
</dbReference>
<feature type="transmembrane region" description="Helical" evidence="1">
    <location>
        <begin position="40"/>
        <end position="60"/>
    </location>
</feature>
<dbReference type="EnsemblPlants" id="OPUNC06G11540.1">
    <property type="protein sequence ID" value="OPUNC06G11540.1"/>
    <property type="gene ID" value="OPUNC06G11540"/>
</dbReference>
<reference evidence="3" key="1">
    <citation type="submission" date="2015-04" db="UniProtKB">
        <authorList>
            <consortium name="EnsemblPlants"/>
        </authorList>
    </citation>
    <scope>IDENTIFICATION</scope>
</reference>
<evidence type="ECO:0000313" key="3">
    <source>
        <dbReference type="EnsemblPlants" id="OPUNC06G11540.1"/>
    </source>
</evidence>
<dbReference type="Gramene" id="OPUNC06G11540.1">
    <property type="protein sequence ID" value="OPUNC06G11540.1"/>
    <property type="gene ID" value="OPUNC06G11540"/>
</dbReference>
<dbReference type="InterPro" id="IPR039307">
    <property type="entry name" value="LORELEI-like"/>
</dbReference>
<dbReference type="AlphaFoldDB" id="A0A0E0LAU4"/>
<dbReference type="PANTHER" id="PTHR31533">
    <property type="entry name" value="GPI-ANCHORED PROTEIN LLG1-RELATED-RELATED"/>
    <property type="match status" value="1"/>
</dbReference>
<protein>
    <recommendedName>
        <fullName evidence="2">GPI-anchored protein LLG1-like domain-containing protein</fullName>
    </recommendedName>
</protein>
<dbReference type="eggNOG" id="ENOG502S17V">
    <property type="taxonomic scope" value="Eukaryota"/>
</dbReference>
<feature type="transmembrane region" description="Helical" evidence="1">
    <location>
        <begin position="179"/>
        <end position="196"/>
    </location>
</feature>
<accession>A0A0E0LAU4</accession>
<dbReference type="HOGENOM" id="CLU_119747_0_0_1"/>
<keyword evidence="1" id="KW-0472">Membrane</keyword>
<name>A0A0E0LAU4_ORYPU</name>
<keyword evidence="1" id="KW-1133">Transmembrane helix</keyword>
<feature type="domain" description="GPI-anchored protein LLG1-like" evidence="2">
    <location>
        <begin position="81"/>
        <end position="150"/>
    </location>
</feature>
<dbReference type="STRING" id="4537.A0A0E0LAU4"/>
<dbReference type="Proteomes" id="UP000026962">
    <property type="component" value="Chromosome 6"/>
</dbReference>
<keyword evidence="4" id="KW-1185">Reference proteome</keyword>
<sequence>MHFPSSQYYLHEPSCIVYPAKEEEEKSYALVSLSQAMADLNFVFLFFLLLSPPILSDGVLQMMGGSMNRRRSLLQAKDCPVSFENQNYTTITSKCKSPWPADLCCPALNEFACNFSQYINDESNNCAELMLTYLSAAGNYPAGLFSNECAVIHCNVSTISTNQTANGSGAPGAKDISEMYSLVTTLIVSGLAVLLFY</sequence>
<reference evidence="3" key="2">
    <citation type="submission" date="2018-05" db="EMBL/GenBank/DDBJ databases">
        <title>OpunRS2 (Oryza punctata Reference Sequence Version 2).</title>
        <authorList>
            <person name="Zhang J."/>
            <person name="Kudrna D."/>
            <person name="Lee S."/>
            <person name="Talag J."/>
            <person name="Welchert J."/>
            <person name="Wing R.A."/>
        </authorList>
    </citation>
    <scope>NUCLEOTIDE SEQUENCE [LARGE SCALE GENOMIC DNA]</scope>
</reference>
<dbReference type="InterPro" id="IPR058888">
    <property type="entry name" value="LLG1-like"/>
</dbReference>
<dbReference type="PANTHER" id="PTHR31533:SF2">
    <property type="entry name" value="GPI-ANCHORED PROTEIN LLG1"/>
    <property type="match status" value="1"/>
</dbReference>